<reference evidence="3" key="2">
    <citation type="submission" date="2013-07" db="EMBL/GenBank/DDBJ databases">
        <authorList>
            <consortium name="The Broad Institute Genome Sequencing Platform"/>
            <person name="Cuomo C."/>
            <person name="Litvintseva A."/>
            <person name="Chen Y."/>
            <person name="Heitman J."/>
            <person name="Sun S."/>
            <person name="Springer D."/>
            <person name="Dromer F."/>
            <person name="Young S.K."/>
            <person name="Zeng Q."/>
            <person name="Gargeya S."/>
            <person name="Fitzgerald M."/>
            <person name="Abouelleil A."/>
            <person name="Alvarado L."/>
            <person name="Berlin A.M."/>
            <person name="Chapman S.B."/>
            <person name="Dewar J."/>
            <person name="Goldberg J."/>
            <person name="Griggs A."/>
            <person name="Gujja S."/>
            <person name="Hansen M."/>
            <person name="Howarth C."/>
            <person name="Imamovic A."/>
            <person name="Larimer J."/>
            <person name="McCowan C."/>
            <person name="Murphy C."/>
            <person name="Pearson M."/>
            <person name="Priest M."/>
            <person name="Roberts A."/>
            <person name="Saif S."/>
            <person name="Shea T."/>
            <person name="Sykes S."/>
            <person name="Wortman J."/>
            <person name="Nusbaum C."/>
            <person name="Birren B."/>
        </authorList>
    </citation>
    <scope>NUCLEOTIDE SEQUENCE</scope>
    <source>
        <strain evidence="3">CBS 10118</strain>
    </source>
</reference>
<dbReference type="OrthoDB" id="10657236at2759"/>
<evidence type="ECO:0000256" key="1">
    <source>
        <dbReference type="SAM" id="MobiDB-lite"/>
    </source>
</evidence>
<dbReference type="Proteomes" id="UP000092730">
    <property type="component" value="Chromosome 2"/>
</dbReference>
<proteinExistence type="predicted"/>
<reference evidence="2" key="3">
    <citation type="submission" date="2014-01" db="EMBL/GenBank/DDBJ databases">
        <title>Evolution of pathogenesis and genome organization in the Tremellales.</title>
        <authorList>
            <person name="Cuomo C."/>
            <person name="Litvintseva A."/>
            <person name="Heitman J."/>
            <person name="Chen Y."/>
            <person name="Sun S."/>
            <person name="Springer D."/>
            <person name="Dromer F."/>
            <person name="Young S."/>
            <person name="Zeng Q."/>
            <person name="Chapman S."/>
            <person name="Gujja S."/>
            <person name="Saif S."/>
            <person name="Birren B."/>
        </authorList>
    </citation>
    <scope>NUCLEOTIDE SEQUENCE</scope>
    <source>
        <strain evidence="2">CBS 10118</strain>
    </source>
</reference>
<protein>
    <submittedName>
        <fullName evidence="2">Uncharacterized protein</fullName>
    </submittedName>
</protein>
<dbReference type="RefSeq" id="XP_019048941.1">
    <property type="nucleotide sequence ID" value="XM_019189379.1"/>
</dbReference>
<evidence type="ECO:0000313" key="3">
    <source>
        <dbReference type="EMBL" id="WVW82011.1"/>
    </source>
</evidence>
<gene>
    <name evidence="2" type="ORF">I302_02721</name>
    <name evidence="3" type="ORF">I302_104016</name>
</gene>
<dbReference type="GeneID" id="30207120"/>
<reference evidence="2" key="1">
    <citation type="submission" date="2013-07" db="EMBL/GenBank/DDBJ databases">
        <title>The Genome Sequence of Cryptococcus bestiolae CBS10118.</title>
        <authorList>
            <consortium name="The Broad Institute Genome Sequencing Platform"/>
            <person name="Cuomo C."/>
            <person name="Litvintseva A."/>
            <person name="Chen Y."/>
            <person name="Heitman J."/>
            <person name="Sun S."/>
            <person name="Springer D."/>
            <person name="Dromer F."/>
            <person name="Young S.K."/>
            <person name="Zeng Q."/>
            <person name="Gargeya S."/>
            <person name="Fitzgerald M."/>
            <person name="Abouelleil A."/>
            <person name="Alvarado L."/>
            <person name="Berlin A.M."/>
            <person name="Chapman S.B."/>
            <person name="Dewar J."/>
            <person name="Goldberg J."/>
            <person name="Griggs A."/>
            <person name="Gujja S."/>
            <person name="Hansen M."/>
            <person name="Howarth C."/>
            <person name="Imamovic A."/>
            <person name="Larimer J."/>
            <person name="McCowan C."/>
            <person name="Murphy C."/>
            <person name="Pearson M."/>
            <person name="Priest M."/>
            <person name="Roberts A."/>
            <person name="Saif S."/>
            <person name="Shea T."/>
            <person name="Sykes S."/>
            <person name="Wortman J."/>
            <person name="Nusbaum C."/>
            <person name="Birren B."/>
        </authorList>
    </citation>
    <scope>NUCLEOTIDE SEQUENCE [LARGE SCALE GENOMIC DNA]</scope>
    <source>
        <strain evidence="2">CBS 10118</strain>
    </source>
</reference>
<accession>A0A1B9GA30</accession>
<dbReference type="KEGG" id="kbi:30207120"/>
<evidence type="ECO:0000313" key="2">
    <source>
        <dbReference type="EMBL" id="OCF27871.1"/>
    </source>
</evidence>
<dbReference type="EMBL" id="CP144542">
    <property type="protein sequence ID" value="WVW82011.1"/>
    <property type="molecule type" value="Genomic_DNA"/>
</dbReference>
<sequence length="334" mass="37018">MSNQQDVPNCTCASLKTLDPKSYEQFSHYQFYHRPKALASRMLSSNHGPQMRFSNPTVTSKLYTVDMELDSSPSEGRTNTSLAARQGMTNLQRAIDRSNNTKCKAILADSQLRAHLERSVQSIALTLGMASSIEASDEIWMEYCAAGFKCIVNQSSEFSGNDNPHNTKFSLKVNVPEADKVSKSNGYHYDSIPEREVTDAIEASHDGPMEYDELKIGYRLPRPSSVSSRSVEPSKDTATNQAQDQPSGKTLIDKARRGEFFFSSVVSEALRDCLPTHGKEGTYLCFKLGGDLSGIIAPRHALDKVAGDPQWVLTMYKSRESPWDLPHAPPQVSN</sequence>
<dbReference type="VEuPathDB" id="FungiDB:I302_02721"/>
<name>A0A1B9GA30_9TREE</name>
<reference evidence="3" key="4">
    <citation type="submission" date="2024-02" db="EMBL/GenBank/DDBJ databases">
        <title>Comparative genomics of Cryptococcus and Kwoniella reveals pathogenesis evolution and contrasting modes of karyotype evolution via chromosome fusion or intercentromeric recombination.</title>
        <authorList>
            <person name="Coelho M.A."/>
            <person name="David-Palma M."/>
            <person name="Shea T."/>
            <person name="Bowers K."/>
            <person name="McGinley-Smith S."/>
            <person name="Mohammad A.W."/>
            <person name="Gnirke A."/>
            <person name="Yurkov A.M."/>
            <person name="Nowrousian M."/>
            <person name="Sun S."/>
            <person name="Cuomo C.A."/>
            <person name="Heitman J."/>
        </authorList>
    </citation>
    <scope>NUCLEOTIDE SEQUENCE</scope>
    <source>
        <strain evidence="3">CBS 10118</strain>
    </source>
</reference>
<dbReference type="AlphaFoldDB" id="A0A1B9GA30"/>
<dbReference type="EMBL" id="KI894019">
    <property type="protein sequence ID" value="OCF27871.1"/>
    <property type="molecule type" value="Genomic_DNA"/>
</dbReference>
<feature type="region of interest" description="Disordered" evidence="1">
    <location>
        <begin position="221"/>
        <end position="249"/>
    </location>
</feature>
<evidence type="ECO:0000313" key="4">
    <source>
        <dbReference type="Proteomes" id="UP000092730"/>
    </source>
</evidence>
<keyword evidence="4" id="KW-1185">Reference proteome</keyword>
<organism evidence="2">
    <name type="scientific">Kwoniella bestiolae CBS 10118</name>
    <dbReference type="NCBI Taxonomy" id="1296100"/>
    <lineage>
        <taxon>Eukaryota</taxon>
        <taxon>Fungi</taxon>
        <taxon>Dikarya</taxon>
        <taxon>Basidiomycota</taxon>
        <taxon>Agaricomycotina</taxon>
        <taxon>Tremellomycetes</taxon>
        <taxon>Tremellales</taxon>
        <taxon>Cryptococcaceae</taxon>
        <taxon>Kwoniella</taxon>
    </lineage>
</organism>
<feature type="compositionally biased region" description="Low complexity" evidence="1">
    <location>
        <begin position="221"/>
        <end position="231"/>
    </location>
</feature>
<feature type="compositionally biased region" description="Polar residues" evidence="1">
    <location>
        <begin position="236"/>
        <end position="248"/>
    </location>
</feature>